<reference evidence="6" key="1">
    <citation type="journal article" date="2013" name="Nat. Biotechnol.">
        <title>Draft genome sequence of chickpea (Cicer arietinum) provides a resource for trait improvement.</title>
        <authorList>
            <person name="Varshney R.K."/>
            <person name="Song C."/>
            <person name="Saxena R.K."/>
            <person name="Azam S."/>
            <person name="Yu S."/>
            <person name="Sharpe A.G."/>
            <person name="Cannon S."/>
            <person name="Baek J."/>
            <person name="Rosen B.D."/>
            <person name="Tar'an B."/>
            <person name="Millan T."/>
            <person name="Zhang X."/>
            <person name="Ramsay L.D."/>
            <person name="Iwata A."/>
            <person name="Wang Y."/>
            <person name="Nelson W."/>
            <person name="Farmer A.D."/>
            <person name="Gaur P.M."/>
            <person name="Soderlund C."/>
            <person name="Penmetsa R.V."/>
            <person name="Xu C."/>
            <person name="Bharti A.K."/>
            <person name="He W."/>
            <person name="Winter P."/>
            <person name="Zhao S."/>
            <person name="Hane J.K."/>
            <person name="Carrasquilla-Garcia N."/>
            <person name="Condie J.A."/>
            <person name="Upadhyaya H.D."/>
            <person name="Luo M.C."/>
            <person name="Thudi M."/>
            <person name="Gowda C.L."/>
            <person name="Singh N.P."/>
            <person name="Lichtenzveig J."/>
            <person name="Gali K.K."/>
            <person name="Rubio J."/>
            <person name="Nadarajan N."/>
            <person name="Dolezel J."/>
            <person name="Bansal K.C."/>
            <person name="Xu X."/>
            <person name="Edwards D."/>
            <person name="Zhang G."/>
            <person name="Kahl G."/>
            <person name="Gil J."/>
            <person name="Singh K.B."/>
            <person name="Datta S.K."/>
            <person name="Jackson S.A."/>
            <person name="Wang J."/>
            <person name="Cook D.R."/>
        </authorList>
    </citation>
    <scope>NUCLEOTIDE SEQUENCE [LARGE SCALE GENOMIC DNA]</scope>
    <source>
        <strain evidence="6">cv. CDC Frontier</strain>
    </source>
</reference>
<dbReference type="PANTHER" id="PTHR11746">
    <property type="entry name" value="O-METHYLTRANSFERASE"/>
    <property type="match status" value="1"/>
</dbReference>
<protein>
    <submittedName>
        <fullName evidence="7">Caffeic acid 3-O-methyltransferase</fullName>
    </submittedName>
</protein>
<dbReference type="InterPro" id="IPR029063">
    <property type="entry name" value="SAM-dependent_MTases_sf"/>
</dbReference>
<keyword evidence="6" id="KW-1185">Reference proteome</keyword>
<dbReference type="Pfam" id="PF08100">
    <property type="entry name" value="Dimerisation"/>
    <property type="match status" value="1"/>
</dbReference>
<dbReference type="Pfam" id="PF00891">
    <property type="entry name" value="Methyltransf_2"/>
    <property type="match status" value="1"/>
</dbReference>
<dbReference type="GO" id="GO:0046983">
    <property type="term" value="F:protein dimerization activity"/>
    <property type="evidence" value="ECO:0007669"/>
    <property type="project" value="InterPro"/>
</dbReference>
<dbReference type="RefSeq" id="XP_004488687.1">
    <property type="nucleotide sequence ID" value="XM_004488630.3"/>
</dbReference>
<feature type="domain" description="O-methyltransferase C-terminal" evidence="4">
    <location>
        <begin position="130"/>
        <end position="335"/>
    </location>
</feature>
<feature type="domain" description="O-methyltransferase dimerisation" evidence="5">
    <location>
        <begin position="16"/>
        <end position="105"/>
    </location>
</feature>
<dbReference type="eggNOG" id="KOG3178">
    <property type="taxonomic scope" value="Eukaryota"/>
</dbReference>
<dbReference type="GO" id="GO:0032259">
    <property type="term" value="P:methylation"/>
    <property type="evidence" value="ECO:0007669"/>
    <property type="project" value="UniProtKB-KW"/>
</dbReference>
<dbReference type="SUPFAM" id="SSF46785">
    <property type="entry name" value="Winged helix' DNA-binding domain"/>
    <property type="match status" value="1"/>
</dbReference>
<dbReference type="InterPro" id="IPR001077">
    <property type="entry name" value="COMT_C"/>
</dbReference>
<evidence type="ECO:0000256" key="1">
    <source>
        <dbReference type="ARBA" id="ARBA00022603"/>
    </source>
</evidence>
<keyword evidence="3" id="KW-0949">S-adenosyl-L-methionine</keyword>
<evidence type="ECO:0000313" key="7">
    <source>
        <dbReference type="RefSeq" id="XP_004488687.1"/>
    </source>
</evidence>
<dbReference type="InterPro" id="IPR036388">
    <property type="entry name" value="WH-like_DNA-bd_sf"/>
</dbReference>
<name>A0A1S2XFR8_CICAR</name>
<keyword evidence="2" id="KW-0808">Transferase</keyword>
<organism evidence="6 7">
    <name type="scientific">Cicer arietinum</name>
    <name type="common">Chickpea</name>
    <name type="synonym">Garbanzo</name>
    <dbReference type="NCBI Taxonomy" id="3827"/>
    <lineage>
        <taxon>Eukaryota</taxon>
        <taxon>Viridiplantae</taxon>
        <taxon>Streptophyta</taxon>
        <taxon>Embryophyta</taxon>
        <taxon>Tracheophyta</taxon>
        <taxon>Spermatophyta</taxon>
        <taxon>Magnoliopsida</taxon>
        <taxon>eudicotyledons</taxon>
        <taxon>Gunneridae</taxon>
        <taxon>Pentapetalae</taxon>
        <taxon>rosids</taxon>
        <taxon>fabids</taxon>
        <taxon>Fabales</taxon>
        <taxon>Fabaceae</taxon>
        <taxon>Papilionoideae</taxon>
        <taxon>50 kb inversion clade</taxon>
        <taxon>NPAAA clade</taxon>
        <taxon>Hologalegina</taxon>
        <taxon>IRL clade</taxon>
        <taxon>Cicereae</taxon>
        <taxon>Cicer</taxon>
    </lineage>
</organism>
<evidence type="ECO:0000313" key="6">
    <source>
        <dbReference type="Proteomes" id="UP000087171"/>
    </source>
</evidence>
<dbReference type="GO" id="GO:0008171">
    <property type="term" value="F:O-methyltransferase activity"/>
    <property type="evidence" value="ECO:0007669"/>
    <property type="project" value="InterPro"/>
</dbReference>
<evidence type="ECO:0000256" key="3">
    <source>
        <dbReference type="ARBA" id="ARBA00022691"/>
    </source>
</evidence>
<keyword evidence="1" id="KW-0489">Methyltransferase</keyword>
<dbReference type="OrthoDB" id="1606438at2759"/>
<dbReference type="GO" id="GO:0008757">
    <property type="term" value="F:S-adenosylmethionine-dependent methyltransferase activity"/>
    <property type="evidence" value="ECO:0007669"/>
    <property type="project" value="UniProtKB-ARBA"/>
</dbReference>
<dbReference type="GeneID" id="101506237"/>
<dbReference type="InterPro" id="IPR036390">
    <property type="entry name" value="WH_DNA-bd_sf"/>
</dbReference>
<dbReference type="PROSITE" id="PS51683">
    <property type="entry name" value="SAM_OMT_II"/>
    <property type="match status" value="1"/>
</dbReference>
<evidence type="ECO:0000259" key="4">
    <source>
        <dbReference type="Pfam" id="PF00891"/>
    </source>
</evidence>
<dbReference type="STRING" id="3827.A0A1S2XFR8"/>
<dbReference type="SUPFAM" id="SSF53335">
    <property type="entry name" value="S-adenosyl-L-methionine-dependent methyltransferases"/>
    <property type="match status" value="1"/>
</dbReference>
<evidence type="ECO:0000256" key="2">
    <source>
        <dbReference type="ARBA" id="ARBA00022679"/>
    </source>
</evidence>
<evidence type="ECO:0000259" key="5">
    <source>
        <dbReference type="Pfam" id="PF08100"/>
    </source>
</evidence>
<accession>A0A1S2XFR8</accession>
<reference evidence="7" key="2">
    <citation type="submission" date="2025-08" db="UniProtKB">
        <authorList>
            <consortium name="RefSeq"/>
        </authorList>
    </citation>
    <scope>IDENTIFICATION</scope>
    <source>
        <tissue evidence="7">Etiolated seedlings</tissue>
    </source>
</reference>
<gene>
    <name evidence="7" type="primary">LOC101506237</name>
</gene>
<dbReference type="InterPro" id="IPR016461">
    <property type="entry name" value="COMT-like"/>
</dbReference>
<dbReference type="AlphaFoldDB" id="A0A1S2XFR8"/>
<proteinExistence type="predicted"/>
<dbReference type="Proteomes" id="UP000087171">
    <property type="component" value="Chromosome Ca1"/>
</dbReference>
<dbReference type="FunFam" id="3.40.50.150:FF:000223">
    <property type="entry name" value="Caffeic acid 3-O-methyltransferase"/>
    <property type="match status" value="1"/>
</dbReference>
<dbReference type="KEGG" id="cam:101506237"/>
<dbReference type="Gene3D" id="1.10.10.10">
    <property type="entry name" value="Winged helix-like DNA-binding domain superfamily/Winged helix DNA-binding domain"/>
    <property type="match status" value="1"/>
</dbReference>
<sequence>MEEDTDSRKQARLSILELANMISVPMSLNAVVRLNVADAIWEGGSNAPLSADQILKRVLPGGGGDAENLQRVLRMLTSYDVFEEHLGGGERKYSLTDVGKTLVTDEQGLSYGSYVLQHHQDALMRAWPLVHEAVVDPSKEPFERANGEAAYDYYLKKPEMNELMLKAMSGVSVPFMKALLASYNGFQGVEKLVDVGGSGGDCLRMILHKYPSIKEAINFDLPQVVAKAPQIPGVTHVGGDMFKYVPQGDAIFMKWVLITWTDKEIKHIMQNCYKALPAGGKLIACEPVLPEDSDDSHRTRALLQGDIFVMTIYRAKGKHRTEEQFKQLGISAGFNLFKAFHVDHFYAVLEFQK</sequence>
<dbReference type="PaxDb" id="3827-XP_004488687.1"/>
<dbReference type="InterPro" id="IPR012967">
    <property type="entry name" value="COMT_dimerisation"/>
</dbReference>
<dbReference type="Gene3D" id="3.40.50.150">
    <property type="entry name" value="Vaccinia Virus protein VP39"/>
    <property type="match status" value="1"/>
</dbReference>
<dbReference type="PIRSF" id="PIRSF005739">
    <property type="entry name" value="O-mtase"/>
    <property type="match status" value="1"/>
</dbReference>